<dbReference type="Pfam" id="PF21274">
    <property type="entry name" value="Rng_hyd_C"/>
    <property type="match status" value="1"/>
</dbReference>
<dbReference type="Gene3D" id="3.50.50.60">
    <property type="entry name" value="FAD/NAD(P)-binding domain"/>
    <property type="match status" value="1"/>
</dbReference>
<name>A0A1L9PNA2_ASPVE</name>
<organism evidence="5 6">
    <name type="scientific">Aspergillus versicolor CBS 583.65</name>
    <dbReference type="NCBI Taxonomy" id="1036611"/>
    <lineage>
        <taxon>Eukaryota</taxon>
        <taxon>Fungi</taxon>
        <taxon>Dikarya</taxon>
        <taxon>Ascomycota</taxon>
        <taxon>Pezizomycotina</taxon>
        <taxon>Eurotiomycetes</taxon>
        <taxon>Eurotiomycetidae</taxon>
        <taxon>Eurotiales</taxon>
        <taxon>Aspergillaceae</taxon>
        <taxon>Aspergillus</taxon>
        <taxon>Aspergillus subgen. Nidulantes</taxon>
    </lineage>
</organism>
<dbReference type="Pfam" id="PF01494">
    <property type="entry name" value="FAD_binding_3"/>
    <property type="match status" value="1"/>
</dbReference>
<dbReference type="Gene3D" id="3.30.9.10">
    <property type="entry name" value="D-Amino Acid Oxidase, subunit A, domain 2"/>
    <property type="match status" value="1"/>
</dbReference>
<proteinExistence type="predicted"/>
<dbReference type="EMBL" id="KV878130">
    <property type="protein sequence ID" value="OJJ02998.1"/>
    <property type="molecule type" value="Genomic_DNA"/>
</dbReference>
<gene>
    <name evidence="5" type="ORF">ASPVEDRAFT_62905</name>
</gene>
<sequence length="573" mass="62996">MVRLHGLVISQAPGTADTPRAHTFNPFGFECLRDLGLEDAALQVAVRGEVFQSMRWCRSMNGAEYGRVRGWGEHPACRGDVESLSPCKHAEFPQSELEPLLVKYASHHNFHVRFSTELVNVEQTTSESNSVRYICTVRDLISTQTFQIHADYLFGADGARSHVARSLGFNFSSQPSGGKACNVLLRADLGHIMHRERQTGLHWIAKCDRSSFPGMVAHMRMVRPWNEWIVVGFGEKGSNPFEGLTAESPELVDCVRELIGDEGVEIEVVRVDPWTIRESVADSYSLGGETVFLLGDAAHRHPPAFGLGSNTCVQDAYNLAWKVAYVAKGLAGAGLLRSYSLERQPVGATLVRESNQGIRAHAQVWQSLGMFAQTRAEGVEQLGMLSKATVEGDTARASLDDALKRIGYEIQSLGIAYNQWYNSSAVYTQDEPGDRPQLEADPIVCPQVTTYPGSRLPHAWLDVPTRQRTISTLDLAGKGAFCLLFGVGGDAWKQAARAVTAATGIPVNAYGIGFGLDYIDIHRDWAAKRGVEESGCVLVRPDRFVAWRSLNAVSDCEGKLRSVLDLILSRHEL</sequence>
<evidence type="ECO:0000313" key="6">
    <source>
        <dbReference type="Proteomes" id="UP000184073"/>
    </source>
</evidence>
<keyword evidence="6" id="KW-1185">Reference proteome</keyword>
<dbReference type="InterPro" id="IPR036188">
    <property type="entry name" value="FAD/NAD-bd_sf"/>
</dbReference>
<evidence type="ECO:0000259" key="4">
    <source>
        <dbReference type="Pfam" id="PF01494"/>
    </source>
</evidence>
<dbReference type="GO" id="GO:0071949">
    <property type="term" value="F:FAD binding"/>
    <property type="evidence" value="ECO:0007669"/>
    <property type="project" value="InterPro"/>
</dbReference>
<dbReference type="AlphaFoldDB" id="A0A1L9PNA2"/>
<reference evidence="6" key="1">
    <citation type="journal article" date="2017" name="Genome Biol.">
        <title>Comparative genomics reveals high biological diversity and specific adaptations in the industrially and medically important fungal genus Aspergillus.</title>
        <authorList>
            <person name="de Vries R.P."/>
            <person name="Riley R."/>
            <person name="Wiebenga A."/>
            <person name="Aguilar-Osorio G."/>
            <person name="Amillis S."/>
            <person name="Uchima C.A."/>
            <person name="Anderluh G."/>
            <person name="Asadollahi M."/>
            <person name="Askin M."/>
            <person name="Barry K."/>
            <person name="Battaglia E."/>
            <person name="Bayram O."/>
            <person name="Benocci T."/>
            <person name="Braus-Stromeyer S.A."/>
            <person name="Caldana C."/>
            <person name="Canovas D."/>
            <person name="Cerqueira G.C."/>
            <person name="Chen F."/>
            <person name="Chen W."/>
            <person name="Choi C."/>
            <person name="Clum A."/>
            <person name="Dos Santos R.A."/>
            <person name="Damasio A.R."/>
            <person name="Diallinas G."/>
            <person name="Emri T."/>
            <person name="Fekete E."/>
            <person name="Flipphi M."/>
            <person name="Freyberg S."/>
            <person name="Gallo A."/>
            <person name="Gournas C."/>
            <person name="Habgood R."/>
            <person name="Hainaut M."/>
            <person name="Harispe M.L."/>
            <person name="Henrissat B."/>
            <person name="Hilden K.S."/>
            <person name="Hope R."/>
            <person name="Hossain A."/>
            <person name="Karabika E."/>
            <person name="Karaffa L."/>
            <person name="Karanyi Z."/>
            <person name="Krasevec N."/>
            <person name="Kuo A."/>
            <person name="Kusch H."/>
            <person name="LaButti K."/>
            <person name="Lagendijk E.L."/>
            <person name="Lapidus A."/>
            <person name="Levasseur A."/>
            <person name="Lindquist E."/>
            <person name="Lipzen A."/>
            <person name="Logrieco A.F."/>
            <person name="MacCabe A."/>
            <person name="Maekelae M.R."/>
            <person name="Malavazi I."/>
            <person name="Melin P."/>
            <person name="Meyer V."/>
            <person name="Mielnichuk N."/>
            <person name="Miskei M."/>
            <person name="Molnar A.P."/>
            <person name="Mule G."/>
            <person name="Ngan C.Y."/>
            <person name="Orejas M."/>
            <person name="Orosz E."/>
            <person name="Ouedraogo J.P."/>
            <person name="Overkamp K.M."/>
            <person name="Park H.-S."/>
            <person name="Perrone G."/>
            <person name="Piumi F."/>
            <person name="Punt P.J."/>
            <person name="Ram A.F."/>
            <person name="Ramon A."/>
            <person name="Rauscher S."/>
            <person name="Record E."/>
            <person name="Riano-Pachon D.M."/>
            <person name="Robert V."/>
            <person name="Roehrig J."/>
            <person name="Ruller R."/>
            <person name="Salamov A."/>
            <person name="Salih N.S."/>
            <person name="Samson R.A."/>
            <person name="Sandor E."/>
            <person name="Sanguinetti M."/>
            <person name="Schuetze T."/>
            <person name="Sepcic K."/>
            <person name="Shelest E."/>
            <person name="Sherlock G."/>
            <person name="Sophianopoulou V."/>
            <person name="Squina F.M."/>
            <person name="Sun H."/>
            <person name="Susca A."/>
            <person name="Todd R.B."/>
            <person name="Tsang A."/>
            <person name="Unkles S.E."/>
            <person name="van de Wiele N."/>
            <person name="van Rossen-Uffink D."/>
            <person name="Oliveira J.V."/>
            <person name="Vesth T.C."/>
            <person name="Visser J."/>
            <person name="Yu J.-H."/>
            <person name="Zhou M."/>
            <person name="Andersen M.R."/>
            <person name="Archer D.B."/>
            <person name="Baker S.E."/>
            <person name="Benoit I."/>
            <person name="Brakhage A.A."/>
            <person name="Braus G.H."/>
            <person name="Fischer R."/>
            <person name="Frisvad J.C."/>
            <person name="Goldman G.H."/>
            <person name="Houbraken J."/>
            <person name="Oakley B."/>
            <person name="Pocsi I."/>
            <person name="Scazzocchio C."/>
            <person name="Seiboth B."/>
            <person name="vanKuyk P.A."/>
            <person name="Wortman J."/>
            <person name="Dyer P.S."/>
            <person name="Grigoriev I.V."/>
        </authorList>
    </citation>
    <scope>NUCLEOTIDE SEQUENCE [LARGE SCALE GENOMIC DNA]</scope>
    <source>
        <strain evidence="6">CBS 583.65</strain>
    </source>
</reference>
<evidence type="ECO:0000256" key="1">
    <source>
        <dbReference type="ARBA" id="ARBA00022630"/>
    </source>
</evidence>
<dbReference type="GeneID" id="63731155"/>
<dbReference type="PRINTS" id="PR00420">
    <property type="entry name" value="RNGMNOXGNASE"/>
</dbReference>
<dbReference type="SUPFAM" id="SSF51905">
    <property type="entry name" value="FAD/NAD(P)-binding domain"/>
    <property type="match status" value="1"/>
</dbReference>
<dbReference type="VEuPathDB" id="FungiDB:ASPVEDRAFT_62905"/>
<dbReference type="InterPro" id="IPR002938">
    <property type="entry name" value="FAD-bd"/>
</dbReference>
<evidence type="ECO:0000256" key="2">
    <source>
        <dbReference type="ARBA" id="ARBA00022827"/>
    </source>
</evidence>
<keyword evidence="2" id="KW-0274">FAD</keyword>
<dbReference type="RefSeq" id="XP_040668760.1">
    <property type="nucleotide sequence ID" value="XM_040815644.1"/>
</dbReference>
<keyword evidence="1" id="KW-0285">Flavoprotein</keyword>
<feature type="domain" description="FAD-binding" evidence="4">
    <location>
        <begin position="7"/>
        <end position="354"/>
    </location>
</feature>
<dbReference type="Gene3D" id="3.40.30.120">
    <property type="match status" value="1"/>
</dbReference>
<accession>A0A1L9PNA2</accession>
<dbReference type="OrthoDB" id="2690153at2759"/>
<protein>
    <recommendedName>
        <fullName evidence="4">FAD-binding domain-containing protein</fullName>
    </recommendedName>
</protein>
<evidence type="ECO:0000256" key="3">
    <source>
        <dbReference type="ARBA" id="ARBA00023002"/>
    </source>
</evidence>
<dbReference type="GO" id="GO:0016709">
    <property type="term" value="F:oxidoreductase activity, acting on paired donors, with incorporation or reduction of molecular oxygen, NAD(P)H as one donor, and incorporation of one atom of oxygen"/>
    <property type="evidence" value="ECO:0007669"/>
    <property type="project" value="UniProtKB-ARBA"/>
</dbReference>
<keyword evidence="3" id="KW-0560">Oxidoreductase</keyword>
<dbReference type="STRING" id="1036611.A0A1L9PNA2"/>
<dbReference type="InterPro" id="IPR050641">
    <property type="entry name" value="RIFMO-like"/>
</dbReference>
<evidence type="ECO:0000313" key="5">
    <source>
        <dbReference type="EMBL" id="OJJ02998.1"/>
    </source>
</evidence>
<dbReference type="PANTHER" id="PTHR43004:SF8">
    <property type="entry name" value="FAD-BINDING DOMAIN-CONTAINING PROTEIN-RELATED"/>
    <property type="match status" value="1"/>
</dbReference>
<dbReference type="PANTHER" id="PTHR43004">
    <property type="entry name" value="TRK SYSTEM POTASSIUM UPTAKE PROTEIN"/>
    <property type="match status" value="1"/>
</dbReference>
<dbReference type="Proteomes" id="UP000184073">
    <property type="component" value="Unassembled WGS sequence"/>
</dbReference>